<dbReference type="Proteomes" id="UP000321685">
    <property type="component" value="Unassembled WGS sequence"/>
</dbReference>
<evidence type="ECO:0000313" key="1">
    <source>
        <dbReference type="EMBL" id="GEL24895.1"/>
    </source>
</evidence>
<sequence length="157" mass="17304">MTWNPAPTAVREQEPATAHSPDGAIVRIQLLSATGYPRWPTERVDLVQRYSDAPPARLSVPTAAGFAAAKASAWRDRRASRDLWDLWALAARGHLDVEAARLYARLGPTNRAPDPDDYETAPEQRHWERDLGGQVRLTISAGEAADAVATAWRRVTV</sequence>
<keyword evidence="2" id="KW-1185">Reference proteome</keyword>
<accession>A0A511DJA5</accession>
<name>A0A511DJA5_9PSEU</name>
<dbReference type="AlphaFoldDB" id="A0A511DJA5"/>
<comment type="caution">
    <text evidence="1">The sequence shown here is derived from an EMBL/GenBank/DDBJ whole genome shotgun (WGS) entry which is preliminary data.</text>
</comment>
<protein>
    <submittedName>
        <fullName evidence="1">Uncharacterized protein</fullName>
    </submittedName>
</protein>
<dbReference type="EMBL" id="BJVJ01000042">
    <property type="protein sequence ID" value="GEL24895.1"/>
    <property type="molecule type" value="Genomic_DNA"/>
</dbReference>
<organism evidence="1 2">
    <name type="scientific">Pseudonocardia sulfidoxydans NBRC 16205</name>
    <dbReference type="NCBI Taxonomy" id="1223511"/>
    <lineage>
        <taxon>Bacteria</taxon>
        <taxon>Bacillati</taxon>
        <taxon>Actinomycetota</taxon>
        <taxon>Actinomycetes</taxon>
        <taxon>Pseudonocardiales</taxon>
        <taxon>Pseudonocardiaceae</taxon>
        <taxon>Pseudonocardia</taxon>
    </lineage>
</organism>
<dbReference type="Pfam" id="PF08843">
    <property type="entry name" value="AbiEii"/>
    <property type="match status" value="1"/>
</dbReference>
<proteinExistence type="predicted"/>
<dbReference type="InterPro" id="IPR014942">
    <property type="entry name" value="AbiEii"/>
</dbReference>
<evidence type="ECO:0000313" key="2">
    <source>
        <dbReference type="Proteomes" id="UP000321685"/>
    </source>
</evidence>
<gene>
    <name evidence="1" type="ORF">PSU4_38490</name>
</gene>
<reference evidence="1 2" key="1">
    <citation type="submission" date="2019-07" db="EMBL/GenBank/DDBJ databases">
        <title>Whole genome shotgun sequence of Pseudonocardia sulfidoxydans NBRC 16205.</title>
        <authorList>
            <person name="Hosoyama A."/>
            <person name="Uohara A."/>
            <person name="Ohji S."/>
            <person name="Ichikawa N."/>
        </authorList>
    </citation>
    <scope>NUCLEOTIDE SEQUENCE [LARGE SCALE GENOMIC DNA]</scope>
    <source>
        <strain evidence="1 2">NBRC 16205</strain>
    </source>
</reference>